<evidence type="ECO:0000313" key="2">
    <source>
        <dbReference type="EMBL" id="CUH83381.1"/>
    </source>
</evidence>
<evidence type="ECO:0000256" key="1">
    <source>
        <dbReference type="SAM" id="MobiDB-lite"/>
    </source>
</evidence>
<protein>
    <submittedName>
        <fullName evidence="2">Uncharacterized protein</fullName>
    </submittedName>
</protein>
<accession>A0A0P1GMG4</accession>
<dbReference type="AlphaFoldDB" id="A0A0P1GMG4"/>
<feature type="compositionally biased region" description="Basic and acidic residues" evidence="1">
    <location>
        <begin position="20"/>
        <end position="31"/>
    </location>
</feature>
<dbReference type="EMBL" id="CYSF01000003">
    <property type="protein sequence ID" value="CUH83381.1"/>
    <property type="molecule type" value="Genomic_DNA"/>
</dbReference>
<sequence>MTTPHSQRQAMPRTGVNRRPVKEMRYGPRLC</sequence>
<dbReference type="Proteomes" id="UP000051681">
    <property type="component" value="Unassembled WGS sequence"/>
</dbReference>
<organism evidence="2 3">
    <name type="scientific">Thalassovita mediterranea</name>
    <dbReference type="NCBI Taxonomy" id="340021"/>
    <lineage>
        <taxon>Bacteria</taxon>
        <taxon>Pseudomonadati</taxon>
        <taxon>Pseudomonadota</taxon>
        <taxon>Alphaproteobacteria</taxon>
        <taxon>Rhodobacterales</taxon>
        <taxon>Roseobacteraceae</taxon>
        <taxon>Thalassovita</taxon>
    </lineage>
</organism>
<reference evidence="2 3" key="1">
    <citation type="submission" date="2015-09" db="EMBL/GenBank/DDBJ databases">
        <authorList>
            <consortium name="Swine Surveillance"/>
        </authorList>
    </citation>
    <scope>NUCLEOTIDE SEQUENCE [LARGE SCALE GENOMIC DNA]</scope>
    <source>
        <strain evidence="2 3">CECT 8383</strain>
    </source>
</reference>
<keyword evidence="3" id="KW-1185">Reference proteome</keyword>
<dbReference type="STRING" id="340021.TM5383_00568"/>
<evidence type="ECO:0000313" key="3">
    <source>
        <dbReference type="Proteomes" id="UP000051681"/>
    </source>
</evidence>
<name>A0A0P1GMG4_9RHOB</name>
<gene>
    <name evidence="2" type="ORF">TM5383_00568</name>
</gene>
<proteinExistence type="predicted"/>
<feature type="region of interest" description="Disordered" evidence="1">
    <location>
        <begin position="1"/>
        <end position="31"/>
    </location>
</feature>